<dbReference type="InterPro" id="IPR002912">
    <property type="entry name" value="ACT_dom"/>
</dbReference>
<dbReference type="CDD" id="cd04936">
    <property type="entry name" value="ACT_AKii-LysC-BS-like_2"/>
    <property type="match status" value="1"/>
</dbReference>
<dbReference type="InterPro" id="IPR041740">
    <property type="entry name" value="AKii-LysC-BS"/>
</dbReference>
<evidence type="ECO:0000256" key="4">
    <source>
        <dbReference type="ARBA" id="ARBA00010122"/>
    </source>
</evidence>
<dbReference type="InterPro" id="IPR018042">
    <property type="entry name" value="Aspartate_kinase_CS"/>
</dbReference>
<keyword evidence="8 15" id="KW-0808">Transferase</keyword>
<feature type="binding site" evidence="14">
    <location>
        <position position="47"/>
    </location>
    <ligand>
        <name>substrate</name>
    </ligand>
</feature>
<feature type="binding site" evidence="14">
    <location>
        <begin position="7"/>
        <end position="10"/>
    </location>
    <ligand>
        <name>ATP</name>
        <dbReference type="ChEBI" id="CHEBI:30616"/>
    </ligand>
</feature>
<feature type="binding site" evidence="14">
    <location>
        <begin position="174"/>
        <end position="175"/>
    </location>
    <ligand>
        <name>ATP</name>
        <dbReference type="ChEBI" id="CHEBI:30616"/>
    </ligand>
</feature>
<keyword evidence="12" id="KW-0457">Lysine biosynthesis</keyword>
<evidence type="ECO:0000256" key="5">
    <source>
        <dbReference type="ARBA" id="ARBA00013059"/>
    </source>
</evidence>
<comment type="catalytic activity">
    <reaction evidence="13 15">
        <text>L-aspartate + ATP = 4-phospho-L-aspartate + ADP</text>
        <dbReference type="Rhea" id="RHEA:23776"/>
        <dbReference type="ChEBI" id="CHEBI:29991"/>
        <dbReference type="ChEBI" id="CHEBI:30616"/>
        <dbReference type="ChEBI" id="CHEBI:57535"/>
        <dbReference type="ChEBI" id="CHEBI:456216"/>
        <dbReference type="EC" id="2.7.2.4"/>
    </reaction>
</comment>
<reference evidence="18" key="1">
    <citation type="submission" date="2020-08" db="EMBL/GenBank/DDBJ databases">
        <authorList>
            <person name="Hu Y."/>
            <person name="Nguyen S.V."/>
            <person name="Li F."/>
            <person name="Fanning S."/>
        </authorList>
    </citation>
    <scope>NUCLEOTIDE SEQUENCE</scope>
    <source>
        <strain evidence="18">SYSU D8009</strain>
    </source>
</reference>
<dbReference type="FunFam" id="3.30.2130.10:FF:000002">
    <property type="entry name" value="Aspartokinase"/>
    <property type="match status" value="1"/>
</dbReference>
<keyword evidence="9 14" id="KW-0547">Nucleotide-binding</keyword>
<dbReference type="Gene3D" id="3.30.2130.10">
    <property type="entry name" value="VC0802-like"/>
    <property type="match status" value="1"/>
</dbReference>
<comment type="pathway">
    <text evidence="2 16">Amino-acid biosynthesis; L-methionine biosynthesis via de novo pathway; L-homoserine from L-aspartate: step 1/3.</text>
</comment>
<evidence type="ECO:0000256" key="2">
    <source>
        <dbReference type="ARBA" id="ARBA00004986"/>
    </source>
</evidence>
<accession>A0A9X0R0I6</accession>
<dbReference type="CDD" id="cd04261">
    <property type="entry name" value="AAK_AKii-LysC-BS"/>
    <property type="match status" value="1"/>
</dbReference>
<protein>
    <recommendedName>
        <fullName evidence="6 15">Aspartokinase</fullName>
        <ecNumber evidence="5 15">2.7.2.4</ecNumber>
    </recommendedName>
</protein>
<dbReference type="GO" id="GO:0009089">
    <property type="term" value="P:lysine biosynthetic process via diaminopimelate"/>
    <property type="evidence" value="ECO:0007669"/>
    <property type="project" value="InterPro"/>
</dbReference>
<dbReference type="InterPro" id="IPR045865">
    <property type="entry name" value="ACT-like_dom_sf"/>
</dbReference>
<evidence type="ECO:0000256" key="10">
    <source>
        <dbReference type="ARBA" id="ARBA00022777"/>
    </source>
</evidence>
<dbReference type="InterPro" id="IPR001048">
    <property type="entry name" value="Asp/Glu/Uridylate_kinase"/>
</dbReference>
<evidence type="ECO:0000256" key="6">
    <source>
        <dbReference type="ARBA" id="ARBA00016273"/>
    </source>
</evidence>
<comment type="similarity">
    <text evidence="4 15">Belongs to the aspartokinase family.</text>
</comment>
<dbReference type="Pfam" id="PF01842">
    <property type="entry name" value="ACT"/>
    <property type="match status" value="1"/>
</dbReference>
<dbReference type="PROSITE" id="PS00324">
    <property type="entry name" value="ASPARTOKINASE"/>
    <property type="match status" value="1"/>
</dbReference>
<sequence length="408" mass="43713">MARIVMKFGGTSVADLDRIRNVARRVKREVEAGNEVAVVVSAMSGVTNQLVKWCQELSPLHDAREYDTVVATGEQVTIGLLAIALQAIGVDARSWQGWQVPIVTDGAHGKARVERIDGSRLVERMQSGQVPVVAGFQGIEPERNRVTTLGRGGSDLSAVAIAAAVKADRCDIYTDVDGIYTTDPRIVPRARKLERISYEEMLELASVGAKVLQTRSVELAMKQRVRVQVLSSFEDKPGSLVVDEDEIVEQPIVSGIAYSRDDAKVTLRRVPDRPGIAAGVFGALSKANVNVDMIVQNIGADGTTDMTFTVGKADLARAQATLDAARPELGFETLLADPEVAKISVVGVGMRSHAGVANTMFRALAEKGINIQVISTSEIKVSVLVGAEYTELAVRALHTAYDLDGPAA</sequence>
<gene>
    <name evidence="18" type="ORF">H7965_19220</name>
</gene>
<dbReference type="CDD" id="cd04913">
    <property type="entry name" value="ACT_AKii-LysC-BS-like_1"/>
    <property type="match status" value="1"/>
</dbReference>
<evidence type="ECO:0000256" key="15">
    <source>
        <dbReference type="RuleBase" id="RU003448"/>
    </source>
</evidence>
<evidence type="ECO:0000259" key="17">
    <source>
        <dbReference type="PROSITE" id="PS51671"/>
    </source>
</evidence>
<dbReference type="Proteomes" id="UP000600101">
    <property type="component" value="Unassembled WGS sequence"/>
</dbReference>
<keyword evidence="7 16" id="KW-0028">Amino-acid biosynthesis</keyword>
<dbReference type="NCBIfam" id="NF005155">
    <property type="entry name" value="PRK06635.1-4"/>
    <property type="match status" value="1"/>
</dbReference>
<dbReference type="GO" id="GO:0005829">
    <property type="term" value="C:cytosol"/>
    <property type="evidence" value="ECO:0007669"/>
    <property type="project" value="TreeGrafter"/>
</dbReference>
<dbReference type="GO" id="GO:0004072">
    <property type="term" value="F:aspartate kinase activity"/>
    <property type="evidence" value="ECO:0007669"/>
    <property type="project" value="UniProtKB-EC"/>
</dbReference>
<dbReference type="Pfam" id="PF22468">
    <property type="entry name" value="ACT_9"/>
    <property type="match status" value="1"/>
</dbReference>
<proteinExistence type="inferred from homology"/>
<dbReference type="PROSITE" id="PS51671">
    <property type="entry name" value="ACT"/>
    <property type="match status" value="1"/>
</dbReference>
<keyword evidence="10 15" id="KW-0418">Kinase</keyword>
<dbReference type="PANTHER" id="PTHR21499">
    <property type="entry name" value="ASPARTATE KINASE"/>
    <property type="match status" value="1"/>
</dbReference>
<dbReference type="InterPro" id="IPR054352">
    <property type="entry name" value="ACT_Aspartokinase"/>
</dbReference>
<dbReference type="AlphaFoldDB" id="A0A9X0R0I6"/>
<comment type="pathway">
    <text evidence="1 16">Amino-acid biosynthesis; L-lysine biosynthesis via DAP pathway; (S)-tetrahydrodipicolinate from L-aspartate: step 1/4.</text>
</comment>
<feature type="domain" description="ACT" evidence="17">
    <location>
        <begin position="265"/>
        <end position="348"/>
    </location>
</feature>
<dbReference type="Gene3D" id="3.40.1160.10">
    <property type="entry name" value="Acetylglutamate kinase-like"/>
    <property type="match status" value="1"/>
</dbReference>
<evidence type="ECO:0000256" key="1">
    <source>
        <dbReference type="ARBA" id="ARBA00004766"/>
    </source>
</evidence>
<dbReference type="RefSeq" id="WP_186772203.1">
    <property type="nucleotide sequence ID" value="NZ_JACOMF010000028.1"/>
</dbReference>
<dbReference type="InterPro" id="IPR036393">
    <property type="entry name" value="AceGlu_kinase-like_sf"/>
</dbReference>
<evidence type="ECO:0000256" key="3">
    <source>
        <dbReference type="ARBA" id="ARBA00005139"/>
    </source>
</evidence>
<dbReference type="PIRSF" id="PIRSF000726">
    <property type="entry name" value="Asp_kin"/>
    <property type="match status" value="1"/>
</dbReference>
<evidence type="ECO:0000256" key="12">
    <source>
        <dbReference type="ARBA" id="ARBA00023154"/>
    </source>
</evidence>
<evidence type="ECO:0000256" key="16">
    <source>
        <dbReference type="RuleBase" id="RU004249"/>
    </source>
</evidence>
<evidence type="ECO:0000256" key="11">
    <source>
        <dbReference type="ARBA" id="ARBA00022840"/>
    </source>
</evidence>
<organism evidence="18 19">
    <name type="scientific">Siccirubricoccus deserti</name>
    <dbReference type="NCBI Taxonomy" id="2013562"/>
    <lineage>
        <taxon>Bacteria</taxon>
        <taxon>Pseudomonadati</taxon>
        <taxon>Pseudomonadota</taxon>
        <taxon>Alphaproteobacteria</taxon>
        <taxon>Acetobacterales</taxon>
        <taxon>Roseomonadaceae</taxon>
        <taxon>Siccirubricoccus</taxon>
    </lineage>
</organism>
<dbReference type="PANTHER" id="PTHR21499:SF3">
    <property type="entry name" value="ASPARTOKINASE"/>
    <property type="match status" value="1"/>
</dbReference>
<evidence type="ECO:0000256" key="9">
    <source>
        <dbReference type="ARBA" id="ARBA00022741"/>
    </source>
</evidence>
<evidence type="ECO:0000256" key="14">
    <source>
        <dbReference type="PIRSR" id="PIRSR000726-1"/>
    </source>
</evidence>
<evidence type="ECO:0000256" key="8">
    <source>
        <dbReference type="ARBA" id="ARBA00022679"/>
    </source>
</evidence>
<dbReference type="EC" id="2.7.2.4" evidence="5 15"/>
<name>A0A9X0R0I6_9PROT</name>
<dbReference type="EMBL" id="JACOMF010000028">
    <property type="protein sequence ID" value="MBC4017444.1"/>
    <property type="molecule type" value="Genomic_DNA"/>
</dbReference>
<dbReference type="GO" id="GO:0009090">
    <property type="term" value="P:homoserine biosynthetic process"/>
    <property type="evidence" value="ECO:0007669"/>
    <property type="project" value="TreeGrafter"/>
</dbReference>
<dbReference type="SUPFAM" id="SSF53633">
    <property type="entry name" value="Carbamate kinase-like"/>
    <property type="match status" value="1"/>
</dbReference>
<keyword evidence="11 14" id="KW-0067">ATP-binding</keyword>
<feature type="binding site" evidence="14">
    <location>
        <position position="74"/>
    </location>
    <ligand>
        <name>substrate</name>
    </ligand>
</feature>
<dbReference type="InterPro" id="IPR005260">
    <property type="entry name" value="Asp_kin_monofn"/>
</dbReference>
<dbReference type="InterPro" id="IPR001341">
    <property type="entry name" value="Asp_kinase"/>
</dbReference>
<dbReference type="Pfam" id="PF00696">
    <property type="entry name" value="AA_kinase"/>
    <property type="match status" value="1"/>
</dbReference>
<evidence type="ECO:0000313" key="19">
    <source>
        <dbReference type="Proteomes" id="UP000600101"/>
    </source>
</evidence>
<feature type="binding site" evidence="14">
    <location>
        <begin position="210"/>
        <end position="211"/>
    </location>
    <ligand>
        <name>ATP</name>
        <dbReference type="ChEBI" id="CHEBI:30616"/>
    </ligand>
</feature>
<keyword evidence="19" id="KW-1185">Reference proteome</keyword>
<evidence type="ECO:0000256" key="7">
    <source>
        <dbReference type="ARBA" id="ARBA00022605"/>
    </source>
</evidence>
<dbReference type="SUPFAM" id="SSF55021">
    <property type="entry name" value="ACT-like"/>
    <property type="match status" value="2"/>
</dbReference>
<feature type="binding site" evidence="14">
    <location>
        <position position="185"/>
    </location>
    <ligand>
        <name>ATP</name>
        <dbReference type="ChEBI" id="CHEBI:30616"/>
    </ligand>
</feature>
<dbReference type="GO" id="GO:0005524">
    <property type="term" value="F:ATP binding"/>
    <property type="evidence" value="ECO:0007669"/>
    <property type="project" value="UniProtKB-KW"/>
</dbReference>
<evidence type="ECO:0000313" key="18">
    <source>
        <dbReference type="EMBL" id="MBC4017444.1"/>
    </source>
</evidence>
<comment type="pathway">
    <text evidence="3 16">Amino-acid biosynthesis; L-threonine biosynthesis; L-threonine from L-aspartate: step 1/5.</text>
</comment>
<comment type="caution">
    <text evidence="18">The sequence shown here is derived from an EMBL/GenBank/DDBJ whole genome shotgun (WGS) entry which is preliminary data.</text>
</comment>
<dbReference type="NCBIfam" id="NF005154">
    <property type="entry name" value="PRK06635.1-2"/>
    <property type="match status" value="1"/>
</dbReference>
<dbReference type="NCBIfam" id="TIGR00656">
    <property type="entry name" value="asp_kin_monofn"/>
    <property type="match status" value="1"/>
</dbReference>
<dbReference type="FunFam" id="3.40.1160.10:FF:000002">
    <property type="entry name" value="Aspartokinase"/>
    <property type="match status" value="1"/>
</dbReference>
<feature type="binding site" evidence="14">
    <location>
        <position position="180"/>
    </location>
    <ligand>
        <name>ATP</name>
        <dbReference type="ChEBI" id="CHEBI:30616"/>
    </ligand>
</feature>
<dbReference type="NCBIfam" id="TIGR00657">
    <property type="entry name" value="asp_kinases"/>
    <property type="match status" value="1"/>
</dbReference>
<evidence type="ECO:0000256" key="13">
    <source>
        <dbReference type="ARBA" id="ARBA00047872"/>
    </source>
</evidence>